<dbReference type="PANTHER" id="PTHR33653:SF1">
    <property type="entry name" value="RIBONUCLEASE VAPC2"/>
    <property type="match status" value="1"/>
</dbReference>
<evidence type="ECO:0000256" key="7">
    <source>
        <dbReference type="ARBA" id="ARBA00038093"/>
    </source>
</evidence>
<evidence type="ECO:0000313" key="10">
    <source>
        <dbReference type="EMBL" id="TCC53825.1"/>
    </source>
</evidence>
<keyword evidence="8" id="KW-0800">Toxin</keyword>
<keyword evidence="6 8" id="KW-0460">Magnesium</keyword>
<comment type="cofactor">
    <cofactor evidence="1 8">
        <name>Mg(2+)</name>
        <dbReference type="ChEBI" id="CHEBI:18420"/>
    </cofactor>
</comment>
<dbReference type="CDD" id="cd18755">
    <property type="entry name" value="PIN_MtVapC3_VapC21-like"/>
    <property type="match status" value="1"/>
</dbReference>
<dbReference type="Gene3D" id="3.40.50.1010">
    <property type="entry name" value="5'-nuclease"/>
    <property type="match status" value="1"/>
</dbReference>
<keyword evidence="4 8" id="KW-0479">Metal-binding</keyword>
<dbReference type="AlphaFoldDB" id="A0A4R0KEC0"/>
<dbReference type="Pfam" id="PF01850">
    <property type="entry name" value="PIN"/>
    <property type="match status" value="1"/>
</dbReference>
<dbReference type="PANTHER" id="PTHR33653">
    <property type="entry name" value="RIBONUCLEASE VAPC2"/>
    <property type="match status" value="1"/>
</dbReference>
<organism evidence="10 11">
    <name type="scientific">Kribbella capetownensis</name>
    <dbReference type="NCBI Taxonomy" id="1572659"/>
    <lineage>
        <taxon>Bacteria</taxon>
        <taxon>Bacillati</taxon>
        <taxon>Actinomycetota</taxon>
        <taxon>Actinomycetes</taxon>
        <taxon>Propionibacteriales</taxon>
        <taxon>Kribbellaceae</taxon>
        <taxon>Kribbella</taxon>
    </lineage>
</organism>
<dbReference type="InterPro" id="IPR050556">
    <property type="entry name" value="Type_II_TA_system_RNase"/>
</dbReference>
<evidence type="ECO:0000259" key="9">
    <source>
        <dbReference type="Pfam" id="PF01850"/>
    </source>
</evidence>
<dbReference type="InterPro" id="IPR022907">
    <property type="entry name" value="VapC_family"/>
</dbReference>
<feature type="binding site" evidence="8">
    <location>
        <position position="103"/>
    </location>
    <ligand>
        <name>Mg(2+)</name>
        <dbReference type="ChEBI" id="CHEBI:18420"/>
    </ligand>
</feature>
<reference evidence="10 11" key="1">
    <citation type="submission" date="2019-02" db="EMBL/GenBank/DDBJ databases">
        <title>Kribbella capetownensis sp. nov. and Kribbella speibonae sp. nov., isolated from soil.</title>
        <authorList>
            <person name="Curtis S.M."/>
            <person name="Norton I."/>
            <person name="Everest G.J."/>
            <person name="Meyers P.R."/>
        </authorList>
    </citation>
    <scope>NUCLEOTIDE SEQUENCE [LARGE SCALE GENOMIC DNA]</scope>
    <source>
        <strain evidence="10 11">YM53</strain>
    </source>
</reference>
<dbReference type="InterPro" id="IPR029060">
    <property type="entry name" value="PIN-like_dom_sf"/>
</dbReference>
<dbReference type="SUPFAM" id="SSF88723">
    <property type="entry name" value="PIN domain-like"/>
    <property type="match status" value="1"/>
</dbReference>
<comment type="function">
    <text evidence="8">Toxic component of a toxin-antitoxin (TA) system. An RNase.</text>
</comment>
<sequence length="141" mass="15397">MTPTAESRRWLIDKSALVRLGTCPNRDKWANRINRGLVHIATVTLLEVGYPARSADVHRSALQNPVISAMPIENASPAIERRAVVVQSQLASAGHHRAPSVPDLLIAATAELSGLIVLHVDKDFELIANLTGQRQERLDQA</sequence>
<dbReference type="GO" id="GO:0000287">
    <property type="term" value="F:magnesium ion binding"/>
    <property type="evidence" value="ECO:0007669"/>
    <property type="project" value="UniProtKB-UniRule"/>
</dbReference>
<dbReference type="HAMAP" id="MF_00265">
    <property type="entry name" value="VapC_Nob1"/>
    <property type="match status" value="1"/>
</dbReference>
<dbReference type="GO" id="GO:0004540">
    <property type="term" value="F:RNA nuclease activity"/>
    <property type="evidence" value="ECO:0007669"/>
    <property type="project" value="InterPro"/>
</dbReference>
<evidence type="ECO:0000256" key="3">
    <source>
        <dbReference type="ARBA" id="ARBA00022722"/>
    </source>
</evidence>
<evidence type="ECO:0000256" key="8">
    <source>
        <dbReference type="HAMAP-Rule" id="MF_00265"/>
    </source>
</evidence>
<protein>
    <recommendedName>
        <fullName evidence="8">Ribonuclease VapC</fullName>
        <shortName evidence="8">RNase VapC</shortName>
        <ecNumber evidence="8">3.1.-.-</ecNumber>
    </recommendedName>
    <alternativeName>
        <fullName evidence="8">Toxin VapC</fullName>
    </alternativeName>
</protein>
<dbReference type="GO" id="GO:0090729">
    <property type="term" value="F:toxin activity"/>
    <property type="evidence" value="ECO:0007669"/>
    <property type="project" value="UniProtKB-KW"/>
</dbReference>
<evidence type="ECO:0000256" key="2">
    <source>
        <dbReference type="ARBA" id="ARBA00022649"/>
    </source>
</evidence>
<keyword evidence="5 8" id="KW-0378">Hydrolase</keyword>
<dbReference type="OrthoDB" id="5185254at2"/>
<keyword evidence="11" id="KW-1185">Reference proteome</keyword>
<evidence type="ECO:0000313" key="11">
    <source>
        <dbReference type="Proteomes" id="UP000293342"/>
    </source>
</evidence>
<evidence type="ECO:0000256" key="5">
    <source>
        <dbReference type="ARBA" id="ARBA00022801"/>
    </source>
</evidence>
<dbReference type="Proteomes" id="UP000293342">
    <property type="component" value="Unassembled WGS sequence"/>
</dbReference>
<gene>
    <name evidence="8" type="primary">vapC</name>
    <name evidence="10" type="ORF">E0H75_09165</name>
</gene>
<feature type="domain" description="PIN" evidence="9">
    <location>
        <begin position="11"/>
        <end position="128"/>
    </location>
</feature>
<accession>A0A4R0KEC0</accession>
<dbReference type="GO" id="GO:0016787">
    <property type="term" value="F:hydrolase activity"/>
    <property type="evidence" value="ECO:0007669"/>
    <property type="project" value="UniProtKB-KW"/>
</dbReference>
<dbReference type="EMBL" id="SJKD01000001">
    <property type="protein sequence ID" value="TCC53825.1"/>
    <property type="molecule type" value="Genomic_DNA"/>
</dbReference>
<keyword evidence="2 8" id="KW-1277">Toxin-antitoxin system</keyword>
<comment type="caution">
    <text evidence="10">The sequence shown here is derived from an EMBL/GenBank/DDBJ whole genome shotgun (WGS) entry which is preliminary data.</text>
</comment>
<evidence type="ECO:0000256" key="1">
    <source>
        <dbReference type="ARBA" id="ARBA00001946"/>
    </source>
</evidence>
<dbReference type="RefSeq" id="WP_131512733.1">
    <property type="nucleotide sequence ID" value="NZ_SJKD01000001.1"/>
</dbReference>
<comment type="similarity">
    <text evidence="7 8">Belongs to the PINc/VapC protein family.</text>
</comment>
<proteinExistence type="inferred from homology"/>
<name>A0A4R0KEC0_9ACTN</name>
<evidence type="ECO:0000256" key="6">
    <source>
        <dbReference type="ARBA" id="ARBA00022842"/>
    </source>
</evidence>
<dbReference type="EC" id="3.1.-.-" evidence="8"/>
<feature type="binding site" evidence="8">
    <location>
        <position position="13"/>
    </location>
    <ligand>
        <name>Mg(2+)</name>
        <dbReference type="ChEBI" id="CHEBI:18420"/>
    </ligand>
</feature>
<dbReference type="InterPro" id="IPR002716">
    <property type="entry name" value="PIN_dom"/>
</dbReference>
<keyword evidence="3 8" id="KW-0540">Nuclease</keyword>
<evidence type="ECO:0000256" key="4">
    <source>
        <dbReference type="ARBA" id="ARBA00022723"/>
    </source>
</evidence>